<evidence type="ECO:0008006" key="9">
    <source>
        <dbReference type="Google" id="ProtNLM"/>
    </source>
</evidence>
<accession>W4LCF2</accession>
<name>W4LCF2_ENTF1</name>
<evidence type="ECO:0000256" key="5">
    <source>
        <dbReference type="ARBA" id="ARBA00023136"/>
    </source>
</evidence>
<feature type="transmembrane region" description="Helical" evidence="6">
    <location>
        <begin position="103"/>
        <end position="121"/>
    </location>
</feature>
<evidence type="ECO:0000256" key="2">
    <source>
        <dbReference type="ARBA" id="ARBA00022475"/>
    </source>
</evidence>
<evidence type="ECO:0000256" key="6">
    <source>
        <dbReference type="SAM" id="Phobius"/>
    </source>
</evidence>
<gene>
    <name evidence="7" type="ORF">ETSY1_32460</name>
</gene>
<dbReference type="GO" id="GO:0005886">
    <property type="term" value="C:plasma membrane"/>
    <property type="evidence" value="ECO:0007669"/>
    <property type="project" value="UniProtKB-SubCell"/>
</dbReference>
<feature type="transmembrane region" description="Helical" evidence="6">
    <location>
        <begin position="216"/>
        <end position="238"/>
    </location>
</feature>
<dbReference type="PATRIC" id="fig|1429438.4.peg.6155"/>
<evidence type="ECO:0000256" key="3">
    <source>
        <dbReference type="ARBA" id="ARBA00022692"/>
    </source>
</evidence>
<dbReference type="Proteomes" id="UP000019141">
    <property type="component" value="Unassembled WGS sequence"/>
</dbReference>
<reference evidence="7 8" key="1">
    <citation type="journal article" date="2014" name="Nature">
        <title>An environmental bacterial taxon with a large and distinct metabolic repertoire.</title>
        <authorList>
            <person name="Wilson M.C."/>
            <person name="Mori T."/>
            <person name="Ruckert C."/>
            <person name="Uria A.R."/>
            <person name="Helf M.J."/>
            <person name="Takada K."/>
            <person name="Gernert C."/>
            <person name="Steffens U.A."/>
            <person name="Heycke N."/>
            <person name="Schmitt S."/>
            <person name="Rinke C."/>
            <person name="Helfrich E.J."/>
            <person name="Brachmann A.O."/>
            <person name="Gurgui C."/>
            <person name="Wakimoto T."/>
            <person name="Kracht M."/>
            <person name="Crusemann M."/>
            <person name="Hentschel U."/>
            <person name="Abe I."/>
            <person name="Matsunaga S."/>
            <person name="Kalinowski J."/>
            <person name="Takeyama H."/>
            <person name="Piel J."/>
        </authorList>
    </citation>
    <scope>NUCLEOTIDE SEQUENCE [LARGE SCALE GENOMIC DNA]</scope>
    <source>
        <strain evidence="8">TSY1</strain>
    </source>
</reference>
<keyword evidence="4 6" id="KW-1133">Transmembrane helix</keyword>
<comment type="subcellular location">
    <subcellularLocation>
        <location evidence="1">Cell membrane</location>
        <topology evidence="1">Multi-pass membrane protein</topology>
    </subcellularLocation>
</comment>
<evidence type="ECO:0000256" key="4">
    <source>
        <dbReference type="ARBA" id="ARBA00022989"/>
    </source>
</evidence>
<keyword evidence="2" id="KW-1003">Cell membrane</keyword>
<comment type="caution">
    <text evidence="7">The sequence shown here is derived from an EMBL/GenBank/DDBJ whole genome shotgun (WGS) entry which is preliminary data.</text>
</comment>
<proteinExistence type="predicted"/>
<feature type="transmembrane region" description="Helical" evidence="6">
    <location>
        <begin position="33"/>
        <end position="52"/>
    </location>
</feature>
<feature type="transmembrane region" description="Helical" evidence="6">
    <location>
        <begin position="171"/>
        <end position="190"/>
    </location>
</feature>
<feature type="transmembrane region" description="Helical" evidence="6">
    <location>
        <begin position="6"/>
        <end position="21"/>
    </location>
</feature>
<dbReference type="Pfam" id="PF09678">
    <property type="entry name" value="Caa3_CtaG"/>
    <property type="match status" value="1"/>
</dbReference>
<dbReference type="InterPro" id="IPR019108">
    <property type="entry name" value="Caa3_assmbl_CtaG-rel"/>
</dbReference>
<feature type="transmembrane region" description="Helical" evidence="6">
    <location>
        <begin position="64"/>
        <end position="83"/>
    </location>
</feature>
<dbReference type="HOGENOM" id="CLU_1108994_0_0_7"/>
<feature type="non-terminal residue" evidence="7">
    <location>
        <position position="1"/>
    </location>
</feature>
<evidence type="ECO:0000256" key="1">
    <source>
        <dbReference type="ARBA" id="ARBA00004651"/>
    </source>
</evidence>
<dbReference type="AlphaFoldDB" id="W4LCF2"/>
<feature type="transmembrane region" description="Helical" evidence="6">
    <location>
        <begin position="141"/>
        <end position="159"/>
    </location>
</feature>
<dbReference type="EMBL" id="AZHW01000970">
    <property type="protein sequence ID" value="ETW95001.1"/>
    <property type="molecule type" value="Genomic_DNA"/>
</dbReference>
<keyword evidence="5 6" id="KW-0472">Membrane</keyword>
<keyword evidence="3 6" id="KW-0812">Transmembrane</keyword>
<evidence type="ECO:0000313" key="8">
    <source>
        <dbReference type="Proteomes" id="UP000019141"/>
    </source>
</evidence>
<sequence>LPAVLLTLFLLYAVGIVRHRPRKVRALRAARRRFMAFCLGLATLYIALASPIDAIGEHDLFSVHMLQHVILVYLVPVLLWRGLPPSWLSAWVSLPGIAPLMRWLAHPVWAAVMFNVIFTAWHIPGLYEWALRDPLVHRLEHAMILVSALFMWWPILSSTPQLPRLTPGAQVLYVLGLAIGQIPVVAYLTFSREVFYPTYEMAQHLLPLSALEDQQLGGIVMKLASMGAFVAVLAKAFWRWHREENGHVLA</sequence>
<evidence type="ECO:0000313" key="7">
    <source>
        <dbReference type="EMBL" id="ETW95001.1"/>
    </source>
</evidence>
<organism evidence="7 8">
    <name type="scientific">Entotheonella factor</name>
    <dbReference type="NCBI Taxonomy" id="1429438"/>
    <lineage>
        <taxon>Bacteria</taxon>
        <taxon>Pseudomonadati</taxon>
        <taxon>Nitrospinota/Tectimicrobiota group</taxon>
        <taxon>Candidatus Tectimicrobiota</taxon>
        <taxon>Candidatus Entotheonellia</taxon>
        <taxon>Candidatus Entotheonellales</taxon>
        <taxon>Candidatus Entotheonellaceae</taxon>
        <taxon>Candidatus Entotheonella</taxon>
    </lineage>
</organism>
<protein>
    <recommendedName>
        <fullName evidence="9">Cytochrome c oxidase assembly protein</fullName>
    </recommendedName>
</protein>
<keyword evidence="8" id="KW-1185">Reference proteome</keyword>